<dbReference type="PRINTS" id="PR00080">
    <property type="entry name" value="SDRFAMILY"/>
</dbReference>
<dbReference type="Gene3D" id="3.40.50.720">
    <property type="entry name" value="NAD(P)-binding Rossmann-like Domain"/>
    <property type="match status" value="1"/>
</dbReference>
<keyword evidence="6" id="KW-1185">Reference proteome</keyword>
<comment type="caution">
    <text evidence="5">The sequence shown here is derived from an EMBL/GenBank/DDBJ whole genome shotgun (WGS) entry which is preliminary data.</text>
</comment>
<dbReference type="PANTHER" id="PTHR43963">
    <property type="entry name" value="CARBONYL REDUCTASE 1-RELATED"/>
    <property type="match status" value="1"/>
</dbReference>
<dbReference type="GO" id="GO:0016616">
    <property type="term" value="F:oxidoreductase activity, acting on the CH-OH group of donors, NAD or NADP as acceptor"/>
    <property type="evidence" value="ECO:0007669"/>
    <property type="project" value="InterPro"/>
</dbReference>
<reference evidence="5" key="1">
    <citation type="submission" date="2023-01" db="EMBL/GenBank/DDBJ databases">
        <authorList>
            <person name="Van Ghelder C."/>
            <person name="Rancurel C."/>
        </authorList>
    </citation>
    <scope>NUCLEOTIDE SEQUENCE</scope>
    <source>
        <strain evidence="5">CNCM I-4278</strain>
    </source>
</reference>
<dbReference type="InterPro" id="IPR045313">
    <property type="entry name" value="CBR1-like"/>
</dbReference>
<sequence length="291" mass="31356">MVPVPRTRLSIKRYPEGSTTGFILTTTTPHHCLPSFVTIFNHPQHLHQLRMSTITLVTGANQGIGLSTAIILAKQHNHHVIIASRNADAGEKVAASIRNDGASASSLQLDLTSDGSIEAAAKTIEQNHGRLDVLINNAGVLLDGKNPNQSTRDLFTETINTNVIGTAVLTDALLPLLRKSSQPRVVFLSSRMGSLHQATVTDTPFYAVDYKAYDASKAAVNMLALNYARILDDVGAKVNAVCPQLVKTNLTGYVEYGITTDQGAERVVELATLDQDGPTRTFSDRDGSIAW</sequence>
<name>A0A9W4UJZ3_9PLEO</name>
<evidence type="ECO:0000256" key="3">
    <source>
        <dbReference type="ARBA" id="ARBA00023002"/>
    </source>
</evidence>
<evidence type="ECO:0000256" key="4">
    <source>
        <dbReference type="RuleBase" id="RU000363"/>
    </source>
</evidence>
<dbReference type="InterPro" id="IPR002347">
    <property type="entry name" value="SDR_fam"/>
</dbReference>
<dbReference type="Proteomes" id="UP001152607">
    <property type="component" value="Unassembled WGS sequence"/>
</dbReference>
<protein>
    <submittedName>
        <fullName evidence="5">Uncharacterized protein</fullName>
    </submittedName>
</protein>
<dbReference type="SUPFAM" id="SSF51735">
    <property type="entry name" value="NAD(P)-binding Rossmann-fold domains"/>
    <property type="match status" value="1"/>
</dbReference>
<evidence type="ECO:0000256" key="1">
    <source>
        <dbReference type="ARBA" id="ARBA00006484"/>
    </source>
</evidence>
<dbReference type="PANTHER" id="PTHR43963:SF6">
    <property type="entry name" value="CHAIN DEHYDROGENASE FAMILY PROTEIN, PUTATIVE (AFU_ORTHOLOGUE AFUA_3G15350)-RELATED"/>
    <property type="match status" value="1"/>
</dbReference>
<comment type="similarity">
    <text evidence="1 4">Belongs to the short-chain dehydrogenases/reductases (SDR) family.</text>
</comment>
<dbReference type="CDD" id="cd05324">
    <property type="entry name" value="carb_red_PTCR-like_SDR_c"/>
    <property type="match status" value="1"/>
</dbReference>
<dbReference type="PRINTS" id="PR00081">
    <property type="entry name" value="GDHRDH"/>
</dbReference>
<dbReference type="Pfam" id="PF00106">
    <property type="entry name" value="adh_short"/>
    <property type="match status" value="1"/>
</dbReference>
<dbReference type="AlphaFoldDB" id="A0A9W4UJZ3"/>
<evidence type="ECO:0000313" key="6">
    <source>
        <dbReference type="Proteomes" id="UP001152607"/>
    </source>
</evidence>
<evidence type="ECO:0000313" key="5">
    <source>
        <dbReference type="EMBL" id="CAI6336077.1"/>
    </source>
</evidence>
<keyword evidence="3" id="KW-0560">Oxidoreductase</keyword>
<dbReference type="OrthoDB" id="191139at2759"/>
<dbReference type="EMBL" id="CAOQHR010000006">
    <property type="protein sequence ID" value="CAI6336077.1"/>
    <property type="molecule type" value="Genomic_DNA"/>
</dbReference>
<organism evidence="5 6">
    <name type="scientific">Periconia digitata</name>
    <dbReference type="NCBI Taxonomy" id="1303443"/>
    <lineage>
        <taxon>Eukaryota</taxon>
        <taxon>Fungi</taxon>
        <taxon>Dikarya</taxon>
        <taxon>Ascomycota</taxon>
        <taxon>Pezizomycotina</taxon>
        <taxon>Dothideomycetes</taxon>
        <taxon>Pleosporomycetidae</taxon>
        <taxon>Pleosporales</taxon>
        <taxon>Massarineae</taxon>
        <taxon>Periconiaceae</taxon>
        <taxon>Periconia</taxon>
    </lineage>
</organism>
<accession>A0A9W4UJZ3</accession>
<dbReference type="InterPro" id="IPR036291">
    <property type="entry name" value="NAD(P)-bd_dom_sf"/>
</dbReference>
<gene>
    <name evidence="5" type="ORF">PDIGIT_LOCUS9167</name>
</gene>
<proteinExistence type="inferred from homology"/>
<keyword evidence="2" id="KW-0521">NADP</keyword>
<evidence type="ECO:0000256" key="2">
    <source>
        <dbReference type="ARBA" id="ARBA00022857"/>
    </source>
</evidence>